<dbReference type="Proteomes" id="UP001497516">
    <property type="component" value="Chromosome 2"/>
</dbReference>
<name>A0AAV2DAP4_9ROSI</name>
<protein>
    <submittedName>
        <fullName evidence="1">Uncharacterized protein</fullName>
    </submittedName>
</protein>
<proteinExistence type="predicted"/>
<dbReference type="EMBL" id="OZ034815">
    <property type="protein sequence ID" value="CAL1370585.1"/>
    <property type="molecule type" value="Genomic_DNA"/>
</dbReference>
<accession>A0AAV2DAP4</accession>
<dbReference type="AlphaFoldDB" id="A0AAV2DAP4"/>
<organism evidence="1 2">
    <name type="scientific">Linum trigynum</name>
    <dbReference type="NCBI Taxonomy" id="586398"/>
    <lineage>
        <taxon>Eukaryota</taxon>
        <taxon>Viridiplantae</taxon>
        <taxon>Streptophyta</taxon>
        <taxon>Embryophyta</taxon>
        <taxon>Tracheophyta</taxon>
        <taxon>Spermatophyta</taxon>
        <taxon>Magnoliopsida</taxon>
        <taxon>eudicotyledons</taxon>
        <taxon>Gunneridae</taxon>
        <taxon>Pentapetalae</taxon>
        <taxon>rosids</taxon>
        <taxon>fabids</taxon>
        <taxon>Malpighiales</taxon>
        <taxon>Linaceae</taxon>
        <taxon>Linum</taxon>
    </lineage>
</organism>
<evidence type="ECO:0000313" key="1">
    <source>
        <dbReference type="EMBL" id="CAL1370585.1"/>
    </source>
</evidence>
<sequence>MRGVLLHLLPRRPEEAEESAPREVHAWRSAAGAYLRCFRPGHGLDTTYMTMTERHYTIDFHYQAAFQALCLPEHEQDEERWMWRGAPSLAGPSPSQWRLSTT</sequence>
<gene>
    <name evidence="1" type="ORF">LTRI10_LOCUS12701</name>
</gene>
<evidence type="ECO:0000313" key="2">
    <source>
        <dbReference type="Proteomes" id="UP001497516"/>
    </source>
</evidence>
<keyword evidence="2" id="KW-1185">Reference proteome</keyword>
<reference evidence="1 2" key="1">
    <citation type="submission" date="2024-04" db="EMBL/GenBank/DDBJ databases">
        <authorList>
            <person name="Fracassetti M."/>
        </authorList>
    </citation>
    <scope>NUCLEOTIDE SEQUENCE [LARGE SCALE GENOMIC DNA]</scope>
</reference>